<dbReference type="EMBL" id="FQUG01000002">
    <property type="protein sequence ID" value="SHE45137.1"/>
    <property type="molecule type" value="Genomic_DNA"/>
</dbReference>
<evidence type="ECO:0000259" key="9">
    <source>
        <dbReference type="PROSITE" id="PS51379"/>
    </source>
</evidence>
<dbReference type="AlphaFoldDB" id="A0A1M4TLH2"/>
<dbReference type="InterPro" id="IPR029039">
    <property type="entry name" value="Flavoprotein-like_sf"/>
</dbReference>
<dbReference type="PROSITE" id="PS51379">
    <property type="entry name" value="4FE4S_FER_2"/>
    <property type="match status" value="2"/>
</dbReference>
<dbReference type="SUPFAM" id="SSF52218">
    <property type="entry name" value="Flavoproteins"/>
    <property type="match status" value="1"/>
</dbReference>
<dbReference type="OrthoDB" id="9813995at2"/>
<feature type="domain" description="4Fe-4S ferredoxin-type" evidence="9">
    <location>
        <begin position="214"/>
        <end position="240"/>
    </location>
</feature>
<evidence type="ECO:0000256" key="6">
    <source>
        <dbReference type="ARBA" id="ARBA00023004"/>
    </source>
</evidence>
<dbReference type="Gene3D" id="3.30.70.20">
    <property type="match status" value="1"/>
</dbReference>
<dbReference type="InterPro" id="IPR017896">
    <property type="entry name" value="4Fe4S_Fe-S-bd"/>
</dbReference>
<dbReference type="RefSeq" id="WP_072934602.1">
    <property type="nucleotide sequence ID" value="NZ_FQUG01000002.1"/>
</dbReference>
<dbReference type="STRING" id="1123243.SAMN02745190_00517"/>
<keyword evidence="11" id="KW-1185">Reference proteome</keyword>
<keyword evidence="2" id="KW-0004">4Fe-4S</keyword>
<dbReference type="Pfam" id="PF13187">
    <property type="entry name" value="Fer4_9"/>
    <property type="match status" value="1"/>
</dbReference>
<sequence>MDRTVIYYFSATGNSLYTARQLRDAIDGVVLRSMPEELRNDEIIADAERVGFVFPMHYFGLPMVVEDFLRRVDVSKARYIFAIATCGVPFMGTPFIALNGILEAQGRKLDAAWFVRRVSNYIMMNDIPSGWRISIREWMARRMMKKITAYVKAESPHSVWEYLPEAMTKFRTEWMGRKKMLDEDFTCDAEKCIHCGMCEHVCPVGNILRPEGKPVWQHNCTECLACLHICPQHAINKGPKTEKRHRYRHKGIQPKELLMSRNVEE</sequence>
<evidence type="ECO:0000256" key="4">
    <source>
        <dbReference type="ARBA" id="ARBA00022737"/>
    </source>
</evidence>
<dbReference type="Proteomes" id="UP000184404">
    <property type="component" value="Unassembled WGS sequence"/>
</dbReference>
<keyword evidence="3" id="KW-0479">Metal-binding</keyword>
<evidence type="ECO:0000256" key="1">
    <source>
        <dbReference type="ARBA" id="ARBA00022448"/>
    </source>
</evidence>
<keyword evidence="7" id="KW-0411">Iron-sulfur</keyword>
<evidence type="ECO:0000256" key="2">
    <source>
        <dbReference type="ARBA" id="ARBA00022485"/>
    </source>
</evidence>
<keyword evidence="5" id="KW-0249">Electron transport</keyword>
<feature type="domain" description="4Fe-4S ferredoxin-type" evidence="9">
    <location>
        <begin position="183"/>
        <end position="213"/>
    </location>
</feature>
<keyword evidence="8" id="KW-1133">Transmembrane helix</keyword>
<dbReference type="PANTHER" id="PTHR43687:SF6">
    <property type="entry name" value="L-ASPARTATE SEMIALDEHYDE SULFURTRANSFERASE IRON-SULFUR SUBUNIT"/>
    <property type="match status" value="1"/>
</dbReference>
<dbReference type="InterPro" id="IPR050572">
    <property type="entry name" value="Fe-S_Ferredoxin"/>
</dbReference>
<dbReference type="PROSITE" id="PS00198">
    <property type="entry name" value="4FE4S_FER_1"/>
    <property type="match status" value="2"/>
</dbReference>
<evidence type="ECO:0000256" key="8">
    <source>
        <dbReference type="SAM" id="Phobius"/>
    </source>
</evidence>
<dbReference type="NCBIfam" id="NF038196">
    <property type="entry name" value="ferrodoxin_EFR1"/>
    <property type="match status" value="1"/>
</dbReference>
<evidence type="ECO:0000313" key="10">
    <source>
        <dbReference type="EMBL" id="SHE45137.1"/>
    </source>
</evidence>
<dbReference type="GO" id="GO:0046872">
    <property type="term" value="F:metal ion binding"/>
    <property type="evidence" value="ECO:0007669"/>
    <property type="project" value="UniProtKB-KW"/>
</dbReference>
<keyword evidence="6" id="KW-0408">Iron</keyword>
<organism evidence="10 11">
    <name type="scientific">Schwartzia succinivorans DSM 10502</name>
    <dbReference type="NCBI Taxonomy" id="1123243"/>
    <lineage>
        <taxon>Bacteria</taxon>
        <taxon>Bacillati</taxon>
        <taxon>Bacillota</taxon>
        <taxon>Negativicutes</taxon>
        <taxon>Selenomonadales</taxon>
        <taxon>Selenomonadaceae</taxon>
        <taxon>Schwartzia</taxon>
    </lineage>
</organism>
<dbReference type="PANTHER" id="PTHR43687">
    <property type="entry name" value="ADENYLYLSULFATE REDUCTASE, BETA SUBUNIT"/>
    <property type="match status" value="1"/>
</dbReference>
<evidence type="ECO:0000256" key="7">
    <source>
        <dbReference type="ARBA" id="ARBA00023014"/>
    </source>
</evidence>
<keyword evidence="4" id="KW-0677">Repeat</keyword>
<evidence type="ECO:0000313" key="11">
    <source>
        <dbReference type="Proteomes" id="UP000184404"/>
    </source>
</evidence>
<evidence type="ECO:0000256" key="5">
    <source>
        <dbReference type="ARBA" id="ARBA00022982"/>
    </source>
</evidence>
<proteinExistence type="predicted"/>
<dbReference type="InterPro" id="IPR017900">
    <property type="entry name" value="4Fe4S_Fe_S_CS"/>
</dbReference>
<accession>A0A1M4TLH2</accession>
<name>A0A1M4TLH2_9FIRM</name>
<keyword evidence="8" id="KW-0472">Membrane</keyword>
<protein>
    <submittedName>
        <fullName evidence="10">4Fe-4S dicluster domain-containing protein</fullName>
    </submittedName>
</protein>
<gene>
    <name evidence="10" type="ORF">SAMN02745190_00517</name>
</gene>
<keyword evidence="8" id="KW-0812">Transmembrane</keyword>
<feature type="transmembrane region" description="Helical" evidence="8">
    <location>
        <begin position="79"/>
        <end position="98"/>
    </location>
</feature>
<keyword evidence="1" id="KW-0813">Transport</keyword>
<dbReference type="SUPFAM" id="SSF54862">
    <property type="entry name" value="4Fe-4S ferredoxins"/>
    <property type="match status" value="1"/>
</dbReference>
<dbReference type="InterPro" id="IPR047964">
    <property type="entry name" value="EFR1-like"/>
</dbReference>
<dbReference type="GO" id="GO:0051539">
    <property type="term" value="F:4 iron, 4 sulfur cluster binding"/>
    <property type="evidence" value="ECO:0007669"/>
    <property type="project" value="UniProtKB-KW"/>
</dbReference>
<evidence type="ECO:0000256" key="3">
    <source>
        <dbReference type="ARBA" id="ARBA00022723"/>
    </source>
</evidence>
<reference evidence="10 11" key="1">
    <citation type="submission" date="2016-11" db="EMBL/GenBank/DDBJ databases">
        <authorList>
            <person name="Jaros S."/>
            <person name="Januszkiewicz K."/>
            <person name="Wedrychowicz H."/>
        </authorList>
    </citation>
    <scope>NUCLEOTIDE SEQUENCE [LARGE SCALE GENOMIC DNA]</scope>
    <source>
        <strain evidence="10 11">DSM 10502</strain>
    </source>
</reference>